<dbReference type="Proteomes" id="UP001147733">
    <property type="component" value="Unassembled WGS sequence"/>
</dbReference>
<feature type="region of interest" description="Disordered" evidence="1">
    <location>
        <begin position="1"/>
        <end position="26"/>
    </location>
</feature>
<evidence type="ECO:0000313" key="2">
    <source>
        <dbReference type="EMBL" id="KAJ5215160.1"/>
    </source>
</evidence>
<dbReference type="EMBL" id="JAPQKT010000012">
    <property type="protein sequence ID" value="KAJ5215160.1"/>
    <property type="molecule type" value="Genomic_DNA"/>
</dbReference>
<dbReference type="AlphaFoldDB" id="A0A9W9N8E3"/>
<evidence type="ECO:0000313" key="3">
    <source>
        <dbReference type="Proteomes" id="UP001147733"/>
    </source>
</evidence>
<evidence type="ECO:0000256" key="1">
    <source>
        <dbReference type="SAM" id="MobiDB-lite"/>
    </source>
</evidence>
<protein>
    <submittedName>
        <fullName evidence="2">Uncharacterized protein</fullName>
    </submittedName>
</protein>
<reference evidence="2" key="2">
    <citation type="journal article" date="2023" name="IMA Fungus">
        <title>Comparative genomic study of the Penicillium genus elucidates a diverse pangenome and 15 lateral gene transfer events.</title>
        <authorList>
            <person name="Petersen C."/>
            <person name="Sorensen T."/>
            <person name="Nielsen M.R."/>
            <person name="Sondergaard T.E."/>
            <person name="Sorensen J.L."/>
            <person name="Fitzpatrick D.A."/>
            <person name="Frisvad J.C."/>
            <person name="Nielsen K.L."/>
        </authorList>
    </citation>
    <scope>NUCLEOTIDE SEQUENCE</scope>
    <source>
        <strain evidence="2">IBT 23319</strain>
    </source>
</reference>
<sequence length="63" mass="7318">MTMEMLLRGRKRPAEQSSTSHGVVQKMGRKHSPAIWHAIQARLAFFQCYLIGLRHRAISNEKR</sequence>
<dbReference type="GeneID" id="81389723"/>
<gene>
    <name evidence="2" type="ORF">N7469_011651</name>
</gene>
<accession>A0A9W9N8E3</accession>
<name>A0A9W9N8E3_PENCI</name>
<keyword evidence="3" id="KW-1185">Reference proteome</keyword>
<comment type="caution">
    <text evidence="2">The sequence shown here is derived from an EMBL/GenBank/DDBJ whole genome shotgun (WGS) entry which is preliminary data.</text>
</comment>
<reference evidence="2" key="1">
    <citation type="submission" date="2022-11" db="EMBL/GenBank/DDBJ databases">
        <authorList>
            <person name="Petersen C."/>
        </authorList>
    </citation>
    <scope>NUCLEOTIDE SEQUENCE</scope>
    <source>
        <strain evidence="2">IBT 23319</strain>
    </source>
</reference>
<organism evidence="2 3">
    <name type="scientific">Penicillium citrinum</name>
    <dbReference type="NCBI Taxonomy" id="5077"/>
    <lineage>
        <taxon>Eukaryota</taxon>
        <taxon>Fungi</taxon>
        <taxon>Dikarya</taxon>
        <taxon>Ascomycota</taxon>
        <taxon>Pezizomycotina</taxon>
        <taxon>Eurotiomycetes</taxon>
        <taxon>Eurotiomycetidae</taxon>
        <taxon>Eurotiales</taxon>
        <taxon>Aspergillaceae</taxon>
        <taxon>Penicillium</taxon>
    </lineage>
</organism>
<proteinExistence type="predicted"/>
<dbReference type="RefSeq" id="XP_056494912.1">
    <property type="nucleotide sequence ID" value="XM_056650556.1"/>
</dbReference>